<evidence type="ECO:0000313" key="3">
    <source>
        <dbReference type="Proteomes" id="UP000000343"/>
    </source>
</evidence>
<feature type="transmembrane region" description="Helical" evidence="1">
    <location>
        <begin position="96"/>
        <end position="117"/>
    </location>
</feature>
<evidence type="ECO:0000313" key="2">
    <source>
        <dbReference type="EMBL" id="ADW69457.1"/>
    </source>
</evidence>
<dbReference type="EMBL" id="CP002480">
    <property type="protein sequence ID" value="ADW69457.1"/>
    <property type="molecule type" value="Genomic_DNA"/>
</dbReference>
<dbReference type="HOGENOM" id="CLU_1935081_0_0_0"/>
<proteinExistence type="predicted"/>
<feature type="transmembrane region" description="Helical" evidence="1">
    <location>
        <begin position="41"/>
        <end position="64"/>
    </location>
</feature>
<evidence type="ECO:0000256" key="1">
    <source>
        <dbReference type="SAM" id="Phobius"/>
    </source>
</evidence>
<feature type="transmembrane region" description="Helical" evidence="1">
    <location>
        <begin position="71"/>
        <end position="90"/>
    </location>
</feature>
<protein>
    <submittedName>
        <fullName evidence="2">Uncharacterized protein</fullName>
    </submittedName>
</protein>
<dbReference type="PaxDb" id="1198114-AciX9_2420"/>
<dbReference type="Proteomes" id="UP000000343">
    <property type="component" value="Chromosome"/>
</dbReference>
<reference evidence="3" key="1">
    <citation type="submission" date="2011-01" db="EMBL/GenBank/DDBJ databases">
        <title>Complete sequence of chromosome of Acidobacterium sp. MP5ACTX9.</title>
        <authorList>
            <consortium name="US DOE Joint Genome Institute"/>
            <person name="Lucas S."/>
            <person name="Copeland A."/>
            <person name="Lapidus A."/>
            <person name="Cheng J.-F."/>
            <person name="Goodwin L."/>
            <person name="Pitluck S."/>
            <person name="Teshima H."/>
            <person name="Detter J.C."/>
            <person name="Han C."/>
            <person name="Tapia R."/>
            <person name="Land M."/>
            <person name="Hauser L."/>
            <person name="Kyrpides N."/>
            <person name="Ivanova N."/>
            <person name="Ovchinnikova G."/>
            <person name="Pagani I."/>
            <person name="Rawat S.R."/>
            <person name="Mannisto M."/>
            <person name="Haggblom M.M."/>
            <person name="Woyke T."/>
        </authorList>
    </citation>
    <scope>NUCLEOTIDE SEQUENCE [LARGE SCALE GENOMIC DNA]</scope>
    <source>
        <strain evidence="3">MP5ACTX9</strain>
    </source>
</reference>
<keyword evidence="1" id="KW-0812">Transmembrane</keyword>
<feature type="transmembrane region" description="Helical" evidence="1">
    <location>
        <begin position="7"/>
        <end position="29"/>
    </location>
</feature>
<dbReference type="KEGG" id="acm:AciX9_2420"/>
<accession>E8X4P7</accession>
<gene>
    <name evidence="2" type="ordered locus">AciX9_2420</name>
</gene>
<dbReference type="RefSeq" id="WP_013580773.1">
    <property type="nucleotide sequence ID" value="NC_015064.1"/>
</dbReference>
<name>E8X4P7_GRATM</name>
<keyword evidence="3" id="KW-1185">Reference proteome</keyword>
<dbReference type="STRING" id="1198114.AciX9_2420"/>
<dbReference type="AlphaFoldDB" id="E8X4P7"/>
<organism evidence="3">
    <name type="scientific">Granulicella tundricola (strain ATCC BAA-1859 / DSM 23138 / MP5ACTX9)</name>
    <dbReference type="NCBI Taxonomy" id="1198114"/>
    <lineage>
        <taxon>Bacteria</taxon>
        <taxon>Pseudomonadati</taxon>
        <taxon>Acidobacteriota</taxon>
        <taxon>Terriglobia</taxon>
        <taxon>Terriglobales</taxon>
        <taxon>Acidobacteriaceae</taxon>
        <taxon>Granulicella</taxon>
    </lineage>
</organism>
<keyword evidence="1" id="KW-0472">Membrane</keyword>
<keyword evidence="1" id="KW-1133">Transmembrane helix</keyword>
<sequence>MLRSSLAVILGFIVMFFLKIVLILVTVKLTGPHPPVPTVGYLIYNVAAACILTAIGGFVTGFVAEARRVRHGLILAMVILVMSALSYTHYKGLQAPWYQVMLVVVPPMFAVAGAKLAELLAVRHSATART</sequence>